<evidence type="ECO:0000256" key="1">
    <source>
        <dbReference type="ARBA" id="ARBA00006484"/>
    </source>
</evidence>
<dbReference type="EMBL" id="JAAXLA010000070">
    <property type="protein sequence ID" value="NMI01003.1"/>
    <property type="molecule type" value="Genomic_DNA"/>
</dbReference>
<sequence>MREKDQRVAIITGGSQGIGAGLVTEYRRRGWAVVAASRTIKPAGDPAVLTVDGDVSEPATADRIISGALVSFGRIDTLVNNAGVFISKPFTAYTAHDYAAVVAVNLTGFFWLTQRAIAEMVKRGGGHVINITTTLADYANSSTPSVLTSLTKGGLASATKALAIEYASRGIRVNAVSPGIIQTPVQPPESYVGLGARLPPVGHVGQVSDIVDGVLFLESSPFITGEILHIDGGQIAGH</sequence>
<comment type="similarity">
    <text evidence="1">Belongs to the short-chain dehydrogenases/reductases (SDR) family.</text>
</comment>
<dbReference type="Pfam" id="PF13561">
    <property type="entry name" value="adh_short_C2"/>
    <property type="match status" value="1"/>
</dbReference>
<name>A0ABX1SJK4_9PSEU</name>
<dbReference type="SUPFAM" id="SSF51735">
    <property type="entry name" value="NAD(P)-binding Rossmann-fold domains"/>
    <property type="match status" value="1"/>
</dbReference>
<protein>
    <submittedName>
        <fullName evidence="2">SDR family oxidoreductase</fullName>
    </submittedName>
</protein>
<dbReference type="PRINTS" id="PR00081">
    <property type="entry name" value="GDHRDH"/>
</dbReference>
<keyword evidence="3" id="KW-1185">Reference proteome</keyword>
<dbReference type="InterPro" id="IPR002347">
    <property type="entry name" value="SDR_fam"/>
</dbReference>
<evidence type="ECO:0000313" key="3">
    <source>
        <dbReference type="Proteomes" id="UP000820669"/>
    </source>
</evidence>
<dbReference type="Proteomes" id="UP000820669">
    <property type="component" value="Unassembled WGS sequence"/>
</dbReference>
<proteinExistence type="inferred from homology"/>
<dbReference type="PANTHER" id="PTHR42760:SF135">
    <property type="entry name" value="BLL7886 PROTEIN"/>
    <property type="match status" value="1"/>
</dbReference>
<dbReference type="CDD" id="cd05233">
    <property type="entry name" value="SDR_c"/>
    <property type="match status" value="1"/>
</dbReference>
<dbReference type="RefSeq" id="WP_169384465.1">
    <property type="nucleotide sequence ID" value="NZ_JAAXLA010000070.1"/>
</dbReference>
<gene>
    <name evidence="2" type="ORF">HF526_27415</name>
</gene>
<dbReference type="InterPro" id="IPR036291">
    <property type="entry name" value="NAD(P)-bd_dom_sf"/>
</dbReference>
<organism evidence="2 3">
    <name type="scientific">Pseudonocardia acidicola</name>
    <dbReference type="NCBI Taxonomy" id="2724939"/>
    <lineage>
        <taxon>Bacteria</taxon>
        <taxon>Bacillati</taxon>
        <taxon>Actinomycetota</taxon>
        <taxon>Actinomycetes</taxon>
        <taxon>Pseudonocardiales</taxon>
        <taxon>Pseudonocardiaceae</taxon>
        <taxon>Pseudonocardia</taxon>
    </lineage>
</organism>
<dbReference type="Gene3D" id="3.40.50.720">
    <property type="entry name" value="NAD(P)-binding Rossmann-like Domain"/>
    <property type="match status" value="1"/>
</dbReference>
<dbReference type="PANTHER" id="PTHR42760">
    <property type="entry name" value="SHORT-CHAIN DEHYDROGENASES/REDUCTASES FAMILY MEMBER"/>
    <property type="match status" value="1"/>
</dbReference>
<reference evidence="2 3" key="1">
    <citation type="submission" date="2020-04" db="EMBL/GenBank/DDBJ databases">
        <authorList>
            <person name="Klaysubun C."/>
            <person name="Duangmal K."/>
            <person name="Lipun K."/>
        </authorList>
    </citation>
    <scope>NUCLEOTIDE SEQUENCE [LARGE SCALE GENOMIC DNA]</scope>
    <source>
        <strain evidence="2 3">K10HN5</strain>
    </source>
</reference>
<accession>A0ABX1SJK4</accession>
<evidence type="ECO:0000313" key="2">
    <source>
        <dbReference type="EMBL" id="NMI01003.1"/>
    </source>
</evidence>
<comment type="caution">
    <text evidence="2">The sequence shown here is derived from an EMBL/GenBank/DDBJ whole genome shotgun (WGS) entry which is preliminary data.</text>
</comment>
<dbReference type="PRINTS" id="PR00080">
    <property type="entry name" value="SDRFAMILY"/>
</dbReference>